<dbReference type="GO" id="GO:0008233">
    <property type="term" value="F:peptidase activity"/>
    <property type="evidence" value="ECO:0007669"/>
    <property type="project" value="UniProtKB-KW"/>
</dbReference>
<evidence type="ECO:0000313" key="1">
    <source>
        <dbReference type="EMBL" id="EBS3164641.1"/>
    </source>
</evidence>
<dbReference type="AlphaFoldDB" id="A0A3Z3HQY3"/>
<dbReference type="Gene3D" id="2.40.10.120">
    <property type="match status" value="1"/>
</dbReference>
<dbReference type="EMBL" id="AAIEKX010000002">
    <property type="protein sequence ID" value="ECD3520675.1"/>
    <property type="molecule type" value="Genomic_DNA"/>
</dbReference>
<accession>A0A3Z3HQY3</accession>
<evidence type="ECO:0000313" key="5">
    <source>
        <dbReference type="EMBL" id="ECV7039824.1"/>
    </source>
</evidence>
<evidence type="ECO:0000313" key="4">
    <source>
        <dbReference type="EMBL" id="ECD4198781.1"/>
    </source>
</evidence>
<keyword evidence="4" id="KW-0378">Hydrolase</keyword>
<organism evidence="4">
    <name type="scientific">Salmonella muenchen</name>
    <dbReference type="NCBI Taxonomy" id="596"/>
    <lineage>
        <taxon>Bacteria</taxon>
        <taxon>Pseudomonadati</taxon>
        <taxon>Pseudomonadota</taxon>
        <taxon>Gammaproteobacteria</taxon>
        <taxon>Enterobacterales</taxon>
        <taxon>Enterobacteriaceae</taxon>
        <taxon>Salmonella</taxon>
    </lineage>
</organism>
<comment type="caution">
    <text evidence="4">The sequence shown here is derived from an EMBL/GenBank/DDBJ whole genome shotgun (WGS) entry which is preliminary data.</text>
</comment>
<sequence length="282" mass="30897">MIDAILIPFLNMGFTDMSVSQDIYKSTLRVESDTPEGTSVGTAFWFCFVMEGGGKIVPLLVTNKHVVNGATEVRLHLNITDSANPEIKFYNLTIPEGANAFIMHPDDNVDICILPIAGLLNEMEKSGIRPELFFFSDRQMRGNNYITPVEDVYMTGYPNGLWDSVNNRPVTRKGITASSPMENWKGKPEFLIDMACFGGSSGSPVYIMNQGSYATNDGIAMGERLIFLGLLYAGPVTNVSGNIEIIDVPTVATPVVRSEITMNLGLVIKAEKLNDFKPLLGL</sequence>
<dbReference type="EMBL" id="AAHEJC010000002">
    <property type="protein sequence ID" value="EBV1812909.1"/>
    <property type="molecule type" value="Genomic_DNA"/>
</dbReference>
<dbReference type="Pfam" id="PF13365">
    <property type="entry name" value="Trypsin_2"/>
    <property type="match status" value="1"/>
</dbReference>
<proteinExistence type="predicted"/>
<evidence type="ECO:0000313" key="2">
    <source>
        <dbReference type="EMBL" id="EBV1812909.1"/>
    </source>
</evidence>
<evidence type="ECO:0000313" key="3">
    <source>
        <dbReference type="EMBL" id="ECD3520675.1"/>
    </source>
</evidence>
<protein>
    <submittedName>
        <fullName evidence="4">Serine protease</fullName>
    </submittedName>
    <submittedName>
        <fullName evidence="5">Trypsin-like peptidase domain-containing protein</fullName>
    </submittedName>
</protein>
<dbReference type="EMBL" id="AAKUAQ010000005">
    <property type="protein sequence ID" value="ECV7039824.1"/>
    <property type="molecule type" value="Genomic_DNA"/>
</dbReference>
<reference evidence="4" key="1">
    <citation type="submission" date="2019-03" db="EMBL/GenBank/DDBJ databases">
        <authorList>
            <person name="Ashton P.M."/>
            <person name="Dallman T."/>
            <person name="Nair S."/>
            <person name="De Pinna E."/>
            <person name="Peters T."/>
            <person name="Grant K."/>
        </authorList>
    </citation>
    <scope>NUCLEOTIDE SEQUENCE</scope>
    <source>
        <strain evidence="5">14873</strain>
        <strain evidence="4">301730</strain>
        <strain evidence="3">329866</strain>
        <strain evidence="2">394012</strain>
        <strain evidence="1">488731</strain>
    </source>
</reference>
<dbReference type="GO" id="GO:0006508">
    <property type="term" value="P:proteolysis"/>
    <property type="evidence" value="ECO:0007669"/>
    <property type="project" value="UniProtKB-KW"/>
</dbReference>
<gene>
    <name evidence="2" type="ORF">DNZ40_03145</name>
    <name evidence="1" type="ORF">DSR33_07390</name>
    <name evidence="4" type="ORF">E0Y79_14035</name>
    <name evidence="3" type="ORF">EZ693_05240</name>
    <name evidence="5" type="ORF">ZU22_06585</name>
</gene>
<dbReference type="SUPFAM" id="SSF50494">
    <property type="entry name" value="Trypsin-like serine proteases"/>
    <property type="match status" value="1"/>
</dbReference>
<dbReference type="InterPro" id="IPR009003">
    <property type="entry name" value="Peptidase_S1_PA"/>
</dbReference>
<keyword evidence="4" id="KW-0645">Protease</keyword>
<dbReference type="EMBL" id="AAIEQN010000028">
    <property type="protein sequence ID" value="ECD4198781.1"/>
    <property type="molecule type" value="Genomic_DNA"/>
</dbReference>
<dbReference type="EMBL" id="AAGVCK010000003">
    <property type="protein sequence ID" value="EBS3164641.1"/>
    <property type="molecule type" value="Genomic_DNA"/>
</dbReference>
<name>A0A3Z3HQY3_SALMU</name>